<sequence>MALHDWRTPQNNASNEWITCGTAHAARPRTERRDPSSVRKCWPRIWSSTFTNEACTHSQICRLSAFGFLPLRTGLAPSDSSPSPSQSVRFPPSVAVGQRSLRSPESSAERSF</sequence>
<feature type="region of interest" description="Disordered" evidence="1">
    <location>
        <begin position="75"/>
        <end position="112"/>
    </location>
</feature>
<dbReference type="Gramene" id="Mp5g02310.1">
    <property type="protein sequence ID" value="Mp5g02310.1.cds1"/>
    <property type="gene ID" value="Mp5g02310"/>
</dbReference>
<evidence type="ECO:0000313" key="3">
    <source>
        <dbReference type="Proteomes" id="UP000244005"/>
    </source>
</evidence>
<evidence type="ECO:0000256" key="1">
    <source>
        <dbReference type="SAM" id="MobiDB-lite"/>
    </source>
</evidence>
<protein>
    <submittedName>
        <fullName evidence="2">Uncharacterized protein</fullName>
    </submittedName>
</protein>
<keyword evidence="3" id="KW-1185">Reference proteome</keyword>
<feature type="compositionally biased region" description="Low complexity" evidence="1">
    <location>
        <begin position="77"/>
        <end position="93"/>
    </location>
</feature>
<gene>
    <name evidence="2" type="ORF">MARPO_0147s0024</name>
</gene>
<name>A0A2R6W5L0_MARPO</name>
<dbReference type="AlphaFoldDB" id="A0A2R6W5L0"/>
<proteinExistence type="predicted"/>
<dbReference type="EMBL" id="KZ772817">
    <property type="protein sequence ID" value="PTQ29145.1"/>
    <property type="molecule type" value="Genomic_DNA"/>
</dbReference>
<dbReference type="Proteomes" id="UP000244005">
    <property type="component" value="Unassembled WGS sequence"/>
</dbReference>
<accession>A0A2R6W5L0</accession>
<reference evidence="3" key="1">
    <citation type="journal article" date="2017" name="Cell">
        <title>Insights into land plant evolution garnered from the Marchantia polymorpha genome.</title>
        <authorList>
            <person name="Bowman J.L."/>
            <person name="Kohchi T."/>
            <person name="Yamato K.T."/>
            <person name="Jenkins J."/>
            <person name="Shu S."/>
            <person name="Ishizaki K."/>
            <person name="Yamaoka S."/>
            <person name="Nishihama R."/>
            <person name="Nakamura Y."/>
            <person name="Berger F."/>
            <person name="Adam C."/>
            <person name="Aki S.S."/>
            <person name="Althoff F."/>
            <person name="Araki T."/>
            <person name="Arteaga-Vazquez M.A."/>
            <person name="Balasubrmanian S."/>
            <person name="Barry K."/>
            <person name="Bauer D."/>
            <person name="Boehm C.R."/>
            <person name="Briginshaw L."/>
            <person name="Caballero-Perez J."/>
            <person name="Catarino B."/>
            <person name="Chen F."/>
            <person name="Chiyoda S."/>
            <person name="Chovatia M."/>
            <person name="Davies K.M."/>
            <person name="Delmans M."/>
            <person name="Demura T."/>
            <person name="Dierschke T."/>
            <person name="Dolan L."/>
            <person name="Dorantes-Acosta A.E."/>
            <person name="Eklund D.M."/>
            <person name="Florent S.N."/>
            <person name="Flores-Sandoval E."/>
            <person name="Fujiyama A."/>
            <person name="Fukuzawa H."/>
            <person name="Galik B."/>
            <person name="Grimanelli D."/>
            <person name="Grimwood J."/>
            <person name="Grossniklaus U."/>
            <person name="Hamada T."/>
            <person name="Haseloff J."/>
            <person name="Hetherington A.J."/>
            <person name="Higo A."/>
            <person name="Hirakawa Y."/>
            <person name="Hundley H.N."/>
            <person name="Ikeda Y."/>
            <person name="Inoue K."/>
            <person name="Inoue S.I."/>
            <person name="Ishida S."/>
            <person name="Jia Q."/>
            <person name="Kakita M."/>
            <person name="Kanazawa T."/>
            <person name="Kawai Y."/>
            <person name="Kawashima T."/>
            <person name="Kennedy M."/>
            <person name="Kinose K."/>
            <person name="Kinoshita T."/>
            <person name="Kohara Y."/>
            <person name="Koide E."/>
            <person name="Komatsu K."/>
            <person name="Kopischke S."/>
            <person name="Kubo M."/>
            <person name="Kyozuka J."/>
            <person name="Lagercrantz U."/>
            <person name="Lin S.S."/>
            <person name="Lindquist E."/>
            <person name="Lipzen A.M."/>
            <person name="Lu C.W."/>
            <person name="De Luna E."/>
            <person name="Martienssen R.A."/>
            <person name="Minamino N."/>
            <person name="Mizutani M."/>
            <person name="Mizutani M."/>
            <person name="Mochizuki N."/>
            <person name="Monte I."/>
            <person name="Mosher R."/>
            <person name="Nagasaki H."/>
            <person name="Nakagami H."/>
            <person name="Naramoto S."/>
            <person name="Nishitani K."/>
            <person name="Ohtani M."/>
            <person name="Okamoto T."/>
            <person name="Okumura M."/>
            <person name="Phillips J."/>
            <person name="Pollak B."/>
            <person name="Reinders A."/>
            <person name="Rovekamp M."/>
            <person name="Sano R."/>
            <person name="Sawa S."/>
            <person name="Schmid M.W."/>
            <person name="Shirakawa M."/>
            <person name="Solano R."/>
            <person name="Spunde A."/>
            <person name="Suetsugu N."/>
            <person name="Sugano S."/>
            <person name="Sugiyama A."/>
            <person name="Sun R."/>
            <person name="Suzuki Y."/>
            <person name="Takenaka M."/>
            <person name="Takezawa D."/>
            <person name="Tomogane H."/>
            <person name="Tsuzuki M."/>
            <person name="Ueda T."/>
            <person name="Umeda M."/>
            <person name="Ward J.M."/>
            <person name="Watanabe Y."/>
            <person name="Yazaki K."/>
            <person name="Yokoyama R."/>
            <person name="Yoshitake Y."/>
            <person name="Yotsui I."/>
            <person name="Zachgo S."/>
            <person name="Schmutz J."/>
        </authorList>
    </citation>
    <scope>NUCLEOTIDE SEQUENCE [LARGE SCALE GENOMIC DNA]</scope>
    <source>
        <strain evidence="3">Tak-1</strain>
    </source>
</reference>
<organism evidence="2 3">
    <name type="scientific">Marchantia polymorpha</name>
    <name type="common">Common liverwort</name>
    <name type="synonym">Marchantia aquatica</name>
    <dbReference type="NCBI Taxonomy" id="3197"/>
    <lineage>
        <taxon>Eukaryota</taxon>
        <taxon>Viridiplantae</taxon>
        <taxon>Streptophyta</taxon>
        <taxon>Embryophyta</taxon>
        <taxon>Marchantiophyta</taxon>
        <taxon>Marchantiopsida</taxon>
        <taxon>Marchantiidae</taxon>
        <taxon>Marchantiales</taxon>
        <taxon>Marchantiaceae</taxon>
        <taxon>Marchantia</taxon>
    </lineage>
</organism>
<evidence type="ECO:0000313" key="2">
    <source>
        <dbReference type="EMBL" id="PTQ29145.1"/>
    </source>
</evidence>